<gene>
    <name evidence="1" type="ORF">D915_009893</name>
</gene>
<dbReference type="Proteomes" id="UP000230066">
    <property type="component" value="Unassembled WGS sequence"/>
</dbReference>
<keyword evidence="2" id="KW-1185">Reference proteome</keyword>
<sequence length="67" mass="8304">MPITMLFWIKWPITPRIYFFNYSFFSKFRDRISLNHSVFLLYIDDRQMNLIFMYPVHECHLILRGVA</sequence>
<protein>
    <submittedName>
        <fullName evidence="1">Uncharacterized protein</fullName>
    </submittedName>
</protein>
<evidence type="ECO:0000313" key="2">
    <source>
        <dbReference type="Proteomes" id="UP000230066"/>
    </source>
</evidence>
<organism evidence="1 2">
    <name type="scientific">Fasciola hepatica</name>
    <name type="common">Liver fluke</name>
    <dbReference type="NCBI Taxonomy" id="6192"/>
    <lineage>
        <taxon>Eukaryota</taxon>
        <taxon>Metazoa</taxon>
        <taxon>Spiralia</taxon>
        <taxon>Lophotrochozoa</taxon>
        <taxon>Platyhelminthes</taxon>
        <taxon>Trematoda</taxon>
        <taxon>Digenea</taxon>
        <taxon>Plagiorchiida</taxon>
        <taxon>Echinostomata</taxon>
        <taxon>Echinostomatoidea</taxon>
        <taxon>Fasciolidae</taxon>
        <taxon>Fasciola</taxon>
    </lineage>
</organism>
<comment type="caution">
    <text evidence="1">The sequence shown here is derived from an EMBL/GenBank/DDBJ whole genome shotgun (WGS) entry which is preliminary data.</text>
</comment>
<accession>A0A4E0QYN3</accession>
<name>A0A4E0QYN3_FASHE</name>
<evidence type="ECO:0000313" key="1">
    <source>
        <dbReference type="EMBL" id="THD19444.1"/>
    </source>
</evidence>
<reference evidence="1" key="1">
    <citation type="submission" date="2019-03" db="EMBL/GenBank/DDBJ databases">
        <title>Improved annotation for the trematode Fasciola hepatica.</title>
        <authorList>
            <person name="Choi Y.-J."/>
            <person name="Martin J."/>
            <person name="Mitreva M."/>
        </authorList>
    </citation>
    <scope>NUCLEOTIDE SEQUENCE [LARGE SCALE GENOMIC DNA]</scope>
</reference>
<dbReference type="AlphaFoldDB" id="A0A4E0QYN3"/>
<proteinExistence type="predicted"/>
<dbReference type="EMBL" id="JXXN02006411">
    <property type="protein sequence ID" value="THD19444.1"/>
    <property type="molecule type" value="Genomic_DNA"/>
</dbReference>